<dbReference type="Gramene" id="TraesARI4D03G02474990.1">
    <property type="protein sequence ID" value="TraesARI4D03G02474990.1.CDS1"/>
    <property type="gene ID" value="TraesARI4D03G02474990"/>
</dbReference>
<dbReference type="Proteomes" id="UP000019116">
    <property type="component" value="Chromosome 4D"/>
</dbReference>
<dbReference type="Gramene" id="TraesMAC4D03G02434620.1">
    <property type="protein sequence ID" value="TraesMAC4D03G02434620.1.CDS1"/>
    <property type="gene ID" value="TraesMAC4D03G02434620"/>
</dbReference>
<dbReference type="InterPro" id="IPR000010">
    <property type="entry name" value="Cystatin_dom"/>
</dbReference>
<dbReference type="GO" id="GO:0006952">
    <property type="term" value="P:defense response"/>
    <property type="evidence" value="ECO:0007669"/>
    <property type="project" value="UniProtKB-KW"/>
</dbReference>
<dbReference type="Gramene" id="TraesCLE_scaffold_060149_01G000100.1">
    <property type="protein sequence ID" value="TraesCLE_scaffold_060149_01G000100.1"/>
    <property type="gene ID" value="TraesCLE_scaffold_060149_01G000100"/>
</dbReference>
<feature type="domain" description="Cystatin" evidence="6">
    <location>
        <begin position="31"/>
        <end position="92"/>
    </location>
</feature>
<dbReference type="Gramene" id="TraesCAD_scaffold_086641_01G000100.1">
    <property type="protein sequence ID" value="TraesCAD_scaffold_086641_01G000100.1"/>
    <property type="gene ID" value="TraesCAD_scaffold_086641_01G000100"/>
</dbReference>
<evidence type="ECO:0000256" key="5">
    <source>
        <dbReference type="SAM" id="SignalP"/>
    </source>
</evidence>
<dbReference type="Gramene" id="TraesROB_scaffold_091854_01G000100.1">
    <property type="protein sequence ID" value="TraesROB_scaffold_091854_01G000100.1"/>
    <property type="gene ID" value="TraesROB_scaffold_091854_01G000100"/>
</dbReference>
<dbReference type="Gramene" id="TraesLDM4D03G02438440.1">
    <property type="protein sequence ID" value="TraesLDM4D03G02438440.1.CDS1"/>
    <property type="gene ID" value="TraesLDM4D03G02438440"/>
</dbReference>
<dbReference type="Gramene" id="TraesWEE_scaffold_087016_01G000100.1">
    <property type="protein sequence ID" value="TraesWEE_scaffold_087016_01G000100.1"/>
    <property type="gene ID" value="TraesWEE_scaffold_087016_01G000100"/>
</dbReference>
<reference evidence="7" key="1">
    <citation type="submission" date="2018-08" db="EMBL/GenBank/DDBJ databases">
        <authorList>
            <person name="Rossello M."/>
        </authorList>
    </citation>
    <scope>NUCLEOTIDE SEQUENCE [LARGE SCALE GENOMIC DNA]</scope>
    <source>
        <strain evidence="7">cv. Chinese Spring</strain>
    </source>
</reference>
<evidence type="ECO:0000256" key="2">
    <source>
        <dbReference type="ARBA" id="ARBA00022690"/>
    </source>
</evidence>
<dbReference type="Pfam" id="PF16845">
    <property type="entry name" value="SQAPI"/>
    <property type="match status" value="1"/>
</dbReference>
<dbReference type="GO" id="GO:0004869">
    <property type="term" value="F:cysteine-type endopeptidase inhibitor activity"/>
    <property type="evidence" value="ECO:0007669"/>
    <property type="project" value="UniProtKB-KW"/>
</dbReference>
<dbReference type="AlphaFoldDB" id="A0A3B6JEQ3"/>
<dbReference type="SMR" id="A0A3B6JEQ3"/>
<comment type="similarity">
    <text evidence="1">Belongs to the cystatin family. Phytocystatin subfamily.</text>
</comment>
<dbReference type="STRING" id="4565.A0A3B6JEQ3"/>
<evidence type="ECO:0000313" key="8">
    <source>
        <dbReference type="Proteomes" id="UP000019116"/>
    </source>
</evidence>
<keyword evidence="3" id="KW-0789">Thiol protease inhibitor</keyword>
<accession>A0A3B6JEQ3</accession>
<dbReference type="Gramene" id="TraesRN4D0100153500.1">
    <property type="protein sequence ID" value="TraesRN4D0100153500.1"/>
    <property type="gene ID" value="TraesRN4D0100153500"/>
</dbReference>
<dbReference type="Gramene" id="TraesJAG4D03G02433790.1">
    <property type="protein sequence ID" value="TraesJAG4D03G02433790.1.CDS1"/>
    <property type="gene ID" value="TraesJAG4D03G02433790"/>
</dbReference>
<organism evidence="7">
    <name type="scientific">Triticum aestivum</name>
    <name type="common">Wheat</name>
    <dbReference type="NCBI Taxonomy" id="4565"/>
    <lineage>
        <taxon>Eukaryota</taxon>
        <taxon>Viridiplantae</taxon>
        <taxon>Streptophyta</taxon>
        <taxon>Embryophyta</taxon>
        <taxon>Tracheophyta</taxon>
        <taxon>Spermatophyta</taxon>
        <taxon>Magnoliopsida</taxon>
        <taxon>Liliopsida</taxon>
        <taxon>Poales</taxon>
        <taxon>Poaceae</taxon>
        <taxon>BOP clade</taxon>
        <taxon>Pooideae</taxon>
        <taxon>Triticodae</taxon>
        <taxon>Triticeae</taxon>
        <taxon>Triticinae</taxon>
        <taxon>Triticum</taxon>
    </lineage>
</organism>
<protein>
    <submittedName>
        <fullName evidence="7">Cysteine proteinase inhibitor</fullName>
    </submittedName>
</protein>
<sequence>MRTCTLLLIVVAVVAVVFPVATSAAGNWSPIEDINSPHIQELGEWAVAEHLKQANDGIKFSKVTGGDYREEAGVRYRLIIDALNRDGKHGRYGRYGSHLLQPGQLGGETNQLAG</sequence>
<dbReference type="Gramene" id="TraesKAR4D01G0039640.1">
    <property type="protein sequence ID" value="cds.TraesKAR4D01G0039640.1"/>
    <property type="gene ID" value="TraesKAR4D01G0039640"/>
</dbReference>
<dbReference type="Gramene" id="TraesSTA4D03G02431560.1">
    <property type="protein sequence ID" value="TraesSTA4D03G02431560.1.CDS1"/>
    <property type="gene ID" value="TraesSTA4D03G02431560"/>
</dbReference>
<dbReference type="Gramene" id="TraesJUL4D03G02455240.1">
    <property type="protein sequence ID" value="TraesJUL4D03G02455240.1.CDS1"/>
    <property type="gene ID" value="TraesJUL4D03G02455240"/>
</dbReference>
<keyword evidence="2" id="KW-0646">Protease inhibitor</keyword>
<name>A0A3B6JEQ3_WHEAT</name>
<feature type="chain" id="PRO_5018643450" evidence="5">
    <location>
        <begin position="25"/>
        <end position="114"/>
    </location>
</feature>
<dbReference type="SUPFAM" id="SSF54403">
    <property type="entry name" value="Cystatin/monellin"/>
    <property type="match status" value="1"/>
</dbReference>
<dbReference type="EnsemblPlants" id="TraesCS4D02G077800.1">
    <property type="protein sequence ID" value="TraesCS4D02G077800.1.cds1"/>
    <property type="gene ID" value="TraesCS4D02G077800"/>
</dbReference>
<dbReference type="Gramene" id="TraesPARA_EIv1.0_1423360.1">
    <property type="protein sequence ID" value="TraesPARA_EIv1.0_1423360.1.CDS1"/>
    <property type="gene ID" value="TraesPARA_EIv1.0_1423360"/>
</dbReference>
<evidence type="ECO:0000313" key="7">
    <source>
        <dbReference type="EnsemblPlants" id="TraesCS4D02G077800.1.cds1"/>
    </source>
</evidence>
<dbReference type="Gramene" id="TraesNOR4D03G02454300.1">
    <property type="protein sequence ID" value="TraesNOR4D03G02454300.1.CDS1"/>
    <property type="gene ID" value="TraesNOR4D03G02454300"/>
</dbReference>
<dbReference type="PANTHER" id="PTHR47116">
    <property type="entry name" value="PHLOEM FILAMENT PROTEIN"/>
    <property type="match status" value="1"/>
</dbReference>
<dbReference type="Gramene" id="TraesLAC4D03G02389740.1">
    <property type="protein sequence ID" value="TraesLAC4D03G02389740.1.CDS1"/>
    <property type="gene ID" value="TraesLAC4D03G02389740"/>
</dbReference>
<reference evidence="7" key="2">
    <citation type="submission" date="2018-10" db="UniProtKB">
        <authorList>
            <consortium name="EnsemblPlants"/>
        </authorList>
    </citation>
    <scope>IDENTIFICATION</scope>
</reference>
<proteinExistence type="inferred from homology"/>
<evidence type="ECO:0000256" key="1">
    <source>
        <dbReference type="ARBA" id="ARBA00007233"/>
    </source>
</evidence>
<dbReference type="OMA" id="ANDSHNY"/>
<dbReference type="InterPro" id="IPR027214">
    <property type="entry name" value="Cystatin"/>
</dbReference>
<evidence type="ECO:0000256" key="3">
    <source>
        <dbReference type="ARBA" id="ARBA00022704"/>
    </source>
</evidence>
<dbReference type="Gramene" id="TraesCS4D02G077800.1">
    <property type="protein sequence ID" value="TraesCS4D02G077800.1.cds1"/>
    <property type="gene ID" value="TraesCS4D02G077800"/>
</dbReference>
<evidence type="ECO:0000259" key="6">
    <source>
        <dbReference type="Pfam" id="PF16845"/>
    </source>
</evidence>
<feature type="signal peptide" evidence="5">
    <location>
        <begin position="1"/>
        <end position="24"/>
    </location>
</feature>
<dbReference type="Gramene" id="TraesCS4D03G0148000.1">
    <property type="protein sequence ID" value="TraesCS4D03G0148000.1.CDS1"/>
    <property type="gene ID" value="TraesCS4D03G0148000"/>
</dbReference>
<keyword evidence="5" id="KW-0732">Signal</keyword>
<keyword evidence="8" id="KW-1185">Reference proteome</keyword>
<dbReference type="Gene3D" id="3.10.450.10">
    <property type="match status" value="1"/>
</dbReference>
<evidence type="ECO:0000256" key="4">
    <source>
        <dbReference type="ARBA" id="ARBA00022821"/>
    </source>
</evidence>
<dbReference type="Gramene" id="TraesSYM4D03G02463620.1">
    <property type="protein sequence ID" value="TraesSYM4D03G02463620.1.CDS1"/>
    <property type="gene ID" value="TraesSYM4D03G02463620"/>
</dbReference>
<keyword evidence="4" id="KW-0611">Plant defense</keyword>
<dbReference type="InterPro" id="IPR046350">
    <property type="entry name" value="Cystatin_sf"/>
</dbReference>